<feature type="domain" description="Protein CPL1-like" evidence="3">
    <location>
        <begin position="116"/>
        <end position="174"/>
    </location>
</feature>
<evidence type="ECO:0000256" key="2">
    <source>
        <dbReference type="SAM" id="SignalP"/>
    </source>
</evidence>
<dbReference type="InterPro" id="IPR038955">
    <property type="entry name" value="PriA/CPL1_fungi"/>
</dbReference>
<gene>
    <name evidence="4" type="ORF">IL334_001239</name>
</gene>
<feature type="chain" id="PRO_5045467120" description="Protein CPL1-like domain-containing protein" evidence="2">
    <location>
        <begin position="21"/>
        <end position="222"/>
    </location>
</feature>
<dbReference type="PANTHER" id="PTHR35192">
    <property type="entry name" value="PROTEIN, PUTATIVE-RELATED"/>
    <property type="match status" value="1"/>
</dbReference>
<proteinExistence type="predicted"/>
<accession>A0ABZ1CSH4</accession>
<dbReference type="RefSeq" id="XP_062789047.1">
    <property type="nucleotide sequence ID" value="XM_062932996.1"/>
</dbReference>
<evidence type="ECO:0000313" key="4">
    <source>
        <dbReference type="EMBL" id="WRT64307.1"/>
    </source>
</evidence>
<dbReference type="Pfam" id="PF21671">
    <property type="entry name" value="CPL1-like"/>
    <property type="match status" value="1"/>
</dbReference>
<name>A0ABZ1CSH4_9TREE</name>
<feature type="signal peptide" evidence="2">
    <location>
        <begin position="1"/>
        <end position="20"/>
    </location>
</feature>
<keyword evidence="5" id="KW-1185">Reference proteome</keyword>
<evidence type="ECO:0000259" key="3">
    <source>
        <dbReference type="Pfam" id="PF21671"/>
    </source>
</evidence>
<dbReference type="InterPro" id="IPR048661">
    <property type="entry name" value="CPL1-like"/>
</dbReference>
<organism evidence="4 5">
    <name type="scientific">Kwoniella shivajii</name>
    <dbReference type="NCBI Taxonomy" id="564305"/>
    <lineage>
        <taxon>Eukaryota</taxon>
        <taxon>Fungi</taxon>
        <taxon>Dikarya</taxon>
        <taxon>Basidiomycota</taxon>
        <taxon>Agaricomycotina</taxon>
        <taxon>Tremellomycetes</taxon>
        <taxon>Tremellales</taxon>
        <taxon>Cryptococcaceae</taxon>
        <taxon>Kwoniella</taxon>
    </lineage>
</organism>
<dbReference type="Proteomes" id="UP001329825">
    <property type="component" value="Chromosome 1"/>
</dbReference>
<protein>
    <recommendedName>
        <fullName evidence="3">Protein CPL1-like domain-containing protein</fullName>
    </recommendedName>
</protein>
<dbReference type="EMBL" id="CP141881">
    <property type="protein sequence ID" value="WRT64307.1"/>
    <property type="molecule type" value="Genomic_DNA"/>
</dbReference>
<dbReference type="GeneID" id="87953370"/>
<feature type="compositionally biased region" description="Low complexity" evidence="1">
    <location>
        <begin position="62"/>
        <end position="80"/>
    </location>
</feature>
<keyword evidence="2" id="KW-0732">Signal</keyword>
<sequence>MILLQILLVAFFSFYTLVSALPTPTTAQEALAKRWHEDHKRHHPAVGNNARPSPSASRGLTKAAQKKPIPSSAPSSKITPLGASEDLSRCLAKQMACPISPMTDIQLEKSTADTPYECVSPQEDLYSCGGCTTLGTGFDCTAIPGVLSVSCSVGLCNVHACEPAYTLTSDEQGCALIFAGNATLPTNTTGISNTTELLTTPSKRTHLLFKANRPHLSHQYKS</sequence>
<reference evidence="4 5" key="1">
    <citation type="submission" date="2024-01" db="EMBL/GenBank/DDBJ databases">
        <title>Comparative genomics of Cryptococcus and Kwoniella reveals pathogenesis evolution and contrasting modes of karyotype evolution via chromosome fusion or intercentromeric recombination.</title>
        <authorList>
            <person name="Coelho M.A."/>
            <person name="David-Palma M."/>
            <person name="Shea T."/>
            <person name="Bowers K."/>
            <person name="McGinley-Smith S."/>
            <person name="Mohammad A.W."/>
            <person name="Gnirke A."/>
            <person name="Yurkov A.M."/>
            <person name="Nowrousian M."/>
            <person name="Sun S."/>
            <person name="Cuomo C.A."/>
            <person name="Heitman J."/>
        </authorList>
    </citation>
    <scope>NUCLEOTIDE SEQUENCE [LARGE SCALE GENOMIC DNA]</scope>
    <source>
        <strain evidence="4">CBS 11374</strain>
    </source>
</reference>
<evidence type="ECO:0000256" key="1">
    <source>
        <dbReference type="SAM" id="MobiDB-lite"/>
    </source>
</evidence>
<feature type="region of interest" description="Disordered" evidence="1">
    <location>
        <begin position="31"/>
        <end position="81"/>
    </location>
</feature>
<dbReference type="PANTHER" id="PTHR35192:SF2">
    <property type="entry name" value="APPLE DOMAIN-CONTAINING PROTEIN"/>
    <property type="match status" value="1"/>
</dbReference>
<evidence type="ECO:0000313" key="5">
    <source>
        <dbReference type="Proteomes" id="UP001329825"/>
    </source>
</evidence>